<keyword evidence="11" id="KW-1185">Reference proteome</keyword>
<protein>
    <recommendedName>
        <fullName evidence="8">Zinc finger protein 865</fullName>
    </recommendedName>
</protein>
<feature type="domain" description="C2H2-type" evidence="10">
    <location>
        <begin position="162"/>
        <end position="189"/>
    </location>
</feature>
<keyword evidence="7" id="KW-0539">Nucleus</keyword>
<evidence type="ECO:0000256" key="8">
    <source>
        <dbReference type="ARBA" id="ARBA00068876"/>
    </source>
</evidence>
<evidence type="ECO:0000256" key="1">
    <source>
        <dbReference type="ARBA" id="ARBA00004123"/>
    </source>
</evidence>
<dbReference type="RefSeq" id="XP_025836390.1">
    <property type="nucleotide sequence ID" value="XM_025980605.1"/>
</dbReference>
<evidence type="ECO:0000256" key="7">
    <source>
        <dbReference type="ARBA" id="ARBA00023242"/>
    </source>
</evidence>
<feature type="domain" description="C2H2-type" evidence="10">
    <location>
        <begin position="26"/>
        <end position="53"/>
    </location>
</feature>
<dbReference type="Pfam" id="PF00096">
    <property type="entry name" value="zf-C2H2"/>
    <property type="match status" value="3"/>
</dbReference>
<dbReference type="GO" id="GO:0006357">
    <property type="term" value="P:regulation of transcription by RNA polymerase II"/>
    <property type="evidence" value="ECO:0007669"/>
    <property type="project" value="TreeGrafter"/>
</dbReference>
<dbReference type="PANTHER" id="PTHR24390">
    <property type="entry name" value="ZINC FINGER PROTEIN"/>
    <property type="match status" value="1"/>
</dbReference>
<dbReference type="Pfam" id="PF13912">
    <property type="entry name" value="zf-C2H2_6"/>
    <property type="match status" value="1"/>
</dbReference>
<accession>A0A7F5RKL8</accession>
<dbReference type="SMART" id="SM00355">
    <property type="entry name" value="ZnF_C2H2"/>
    <property type="match status" value="5"/>
</dbReference>
<evidence type="ECO:0000256" key="2">
    <source>
        <dbReference type="ARBA" id="ARBA00022723"/>
    </source>
</evidence>
<dbReference type="GeneID" id="112906453"/>
<keyword evidence="4 9" id="KW-0863">Zinc-finger</keyword>
<dbReference type="SUPFAM" id="SSF57667">
    <property type="entry name" value="beta-beta-alpha zinc fingers"/>
    <property type="match status" value="4"/>
</dbReference>
<dbReference type="FunFam" id="3.30.160.60:FF:000100">
    <property type="entry name" value="Zinc finger 45-like"/>
    <property type="match status" value="1"/>
</dbReference>
<feature type="domain" description="C2H2-type" evidence="10">
    <location>
        <begin position="190"/>
        <end position="215"/>
    </location>
</feature>
<keyword evidence="3" id="KW-0677">Repeat</keyword>
<name>A0A7F5RKL8_AGRPL</name>
<dbReference type="InterPro" id="IPR013087">
    <property type="entry name" value="Znf_C2H2_type"/>
</dbReference>
<dbReference type="GO" id="GO:0008270">
    <property type="term" value="F:zinc ion binding"/>
    <property type="evidence" value="ECO:0007669"/>
    <property type="project" value="UniProtKB-KW"/>
</dbReference>
<dbReference type="PROSITE" id="PS00028">
    <property type="entry name" value="ZINC_FINGER_C2H2_1"/>
    <property type="match status" value="4"/>
</dbReference>
<keyword evidence="5" id="KW-0862">Zinc</keyword>
<comment type="subcellular location">
    <subcellularLocation>
        <location evidence="1">Nucleus</location>
    </subcellularLocation>
</comment>
<dbReference type="AlphaFoldDB" id="A0A7F5RKL8"/>
<dbReference type="GO" id="GO:0003700">
    <property type="term" value="F:DNA-binding transcription factor activity"/>
    <property type="evidence" value="ECO:0007669"/>
    <property type="project" value="TreeGrafter"/>
</dbReference>
<dbReference type="PROSITE" id="PS50157">
    <property type="entry name" value="ZINC_FINGER_C2H2_2"/>
    <property type="match status" value="5"/>
</dbReference>
<dbReference type="GO" id="GO:0005634">
    <property type="term" value="C:nucleus"/>
    <property type="evidence" value="ECO:0007669"/>
    <property type="project" value="UniProtKB-SubCell"/>
</dbReference>
<dbReference type="OrthoDB" id="6713977at2759"/>
<dbReference type="GO" id="GO:0000978">
    <property type="term" value="F:RNA polymerase II cis-regulatory region sequence-specific DNA binding"/>
    <property type="evidence" value="ECO:0007669"/>
    <property type="project" value="TreeGrafter"/>
</dbReference>
<evidence type="ECO:0000256" key="6">
    <source>
        <dbReference type="ARBA" id="ARBA00023125"/>
    </source>
</evidence>
<evidence type="ECO:0000256" key="5">
    <source>
        <dbReference type="ARBA" id="ARBA00022833"/>
    </source>
</evidence>
<dbReference type="FunFam" id="3.30.160.60:FF:000446">
    <property type="entry name" value="Zinc finger protein"/>
    <property type="match status" value="2"/>
</dbReference>
<dbReference type="Gene3D" id="3.30.160.60">
    <property type="entry name" value="Classic Zinc Finger"/>
    <property type="match status" value="6"/>
</dbReference>
<gene>
    <name evidence="12" type="primary">LOC112906453</name>
</gene>
<keyword evidence="6" id="KW-0238">DNA-binding</keyword>
<dbReference type="InParanoid" id="A0A7F5RKL8"/>
<dbReference type="InterPro" id="IPR036236">
    <property type="entry name" value="Znf_C2H2_sf"/>
</dbReference>
<dbReference type="FunFam" id="3.30.160.60:FF:000145">
    <property type="entry name" value="Zinc finger protein 574"/>
    <property type="match status" value="1"/>
</dbReference>
<feature type="domain" description="C2H2-type" evidence="10">
    <location>
        <begin position="134"/>
        <end position="161"/>
    </location>
</feature>
<keyword evidence="2" id="KW-0479">Metal-binding</keyword>
<evidence type="ECO:0000256" key="4">
    <source>
        <dbReference type="ARBA" id="ARBA00022771"/>
    </source>
</evidence>
<reference evidence="12" key="1">
    <citation type="submission" date="2025-08" db="UniProtKB">
        <authorList>
            <consortium name="RefSeq"/>
        </authorList>
    </citation>
    <scope>IDENTIFICATION</scope>
    <source>
        <tissue evidence="12">Entire body</tissue>
    </source>
</reference>
<evidence type="ECO:0000313" key="12">
    <source>
        <dbReference type="RefSeq" id="XP_025836390.1"/>
    </source>
</evidence>
<evidence type="ECO:0000313" key="11">
    <source>
        <dbReference type="Proteomes" id="UP000192223"/>
    </source>
</evidence>
<dbReference type="PANTHER" id="PTHR24390:SF159">
    <property type="entry name" value="GROWTH FACTOR INDEPENDENT 1 TRANSCRIPTIONAL REPRESSOR"/>
    <property type="match status" value="1"/>
</dbReference>
<feature type="domain" description="C2H2-type" evidence="10">
    <location>
        <begin position="54"/>
        <end position="81"/>
    </location>
</feature>
<evidence type="ECO:0000259" key="10">
    <source>
        <dbReference type="PROSITE" id="PS50157"/>
    </source>
</evidence>
<proteinExistence type="predicted"/>
<dbReference type="Proteomes" id="UP000192223">
    <property type="component" value="Unplaced"/>
</dbReference>
<evidence type="ECO:0000256" key="3">
    <source>
        <dbReference type="ARBA" id="ARBA00022737"/>
    </source>
</evidence>
<evidence type="ECO:0000256" key="9">
    <source>
        <dbReference type="PROSITE-ProRule" id="PRU00042"/>
    </source>
</evidence>
<sequence>MDKLPITCFIREPDVPLHTGKKMYEHACQVCQKRYSRKRNLDRHMLIHSKENPLKCETCGRRFLKEITLIRHRKRHKGKHSFECPTCGKRFKKKSKCPVCVHTEENPYESKVGLKPYKQNFNRHMRIHTDERSFVCEICGQRFTEKDHLRLHEMEHTGERPFECSFFGKRFIQTSDYSSHNCIHTEKKSYECKICSRRFSRKYSLKQHMQKHAQN</sequence>
<organism evidence="11 12">
    <name type="scientific">Agrilus planipennis</name>
    <name type="common">Emerald ash borer</name>
    <name type="synonym">Agrilus marcopoli</name>
    <dbReference type="NCBI Taxonomy" id="224129"/>
    <lineage>
        <taxon>Eukaryota</taxon>
        <taxon>Metazoa</taxon>
        <taxon>Ecdysozoa</taxon>
        <taxon>Arthropoda</taxon>
        <taxon>Hexapoda</taxon>
        <taxon>Insecta</taxon>
        <taxon>Pterygota</taxon>
        <taxon>Neoptera</taxon>
        <taxon>Endopterygota</taxon>
        <taxon>Coleoptera</taxon>
        <taxon>Polyphaga</taxon>
        <taxon>Elateriformia</taxon>
        <taxon>Buprestoidea</taxon>
        <taxon>Buprestidae</taxon>
        <taxon>Agrilinae</taxon>
        <taxon>Agrilus</taxon>
    </lineage>
</organism>
<dbReference type="KEGG" id="apln:112906453"/>